<evidence type="ECO:0000313" key="3">
    <source>
        <dbReference type="Proteomes" id="UP001200145"/>
    </source>
</evidence>
<dbReference type="Pfam" id="PF10677">
    <property type="entry name" value="DUF2490"/>
    <property type="match status" value="1"/>
</dbReference>
<name>A0ABS9BN56_9BACT</name>
<sequence>MMRTYTLILLLLAASLLVKAQTINTTWLAAFTTTKINKKFSIHFDAQWRSGDQYSTMSTLLLRPGMNYHLNDRLVLTAGYGYITNRRSFIVPGPADEPVNVTGYLPEHRLWQQALYTHPIIGKNTITHRLRLEQRFLMQPSIENYNLSADGNTYANRVRYFFRTVIPVKQEFPFKKGLFAGLQNEVMFNFGDKTPVNGKIFDQNRLLLSAGYRIQPKIDVELGYLNQHVKGRADAFVNNHVIQLAAYTRF</sequence>
<organism evidence="2 3">
    <name type="scientific">Flavihumibacter fluminis</name>
    <dbReference type="NCBI Taxonomy" id="2909236"/>
    <lineage>
        <taxon>Bacteria</taxon>
        <taxon>Pseudomonadati</taxon>
        <taxon>Bacteroidota</taxon>
        <taxon>Chitinophagia</taxon>
        <taxon>Chitinophagales</taxon>
        <taxon>Chitinophagaceae</taxon>
        <taxon>Flavihumibacter</taxon>
    </lineage>
</organism>
<dbReference type="InterPro" id="IPR019619">
    <property type="entry name" value="DUF2490"/>
</dbReference>
<dbReference type="RefSeq" id="WP_234867817.1">
    <property type="nucleotide sequence ID" value="NZ_JAKEVY010000005.1"/>
</dbReference>
<evidence type="ECO:0000313" key="2">
    <source>
        <dbReference type="EMBL" id="MCF1716538.1"/>
    </source>
</evidence>
<proteinExistence type="predicted"/>
<keyword evidence="3" id="KW-1185">Reference proteome</keyword>
<feature type="signal peptide" evidence="1">
    <location>
        <begin position="1"/>
        <end position="20"/>
    </location>
</feature>
<feature type="chain" id="PRO_5046387536" evidence="1">
    <location>
        <begin position="21"/>
        <end position="250"/>
    </location>
</feature>
<dbReference type="Proteomes" id="UP001200145">
    <property type="component" value="Unassembled WGS sequence"/>
</dbReference>
<protein>
    <submittedName>
        <fullName evidence="2">DUF2490 domain-containing protein</fullName>
    </submittedName>
</protein>
<accession>A0ABS9BN56</accession>
<reference evidence="2 3" key="1">
    <citation type="submission" date="2022-01" db="EMBL/GenBank/DDBJ databases">
        <title>Flavihumibacter sp. nov., isolated from sediment of a river.</title>
        <authorList>
            <person name="Liu H."/>
        </authorList>
    </citation>
    <scope>NUCLEOTIDE SEQUENCE [LARGE SCALE GENOMIC DNA]</scope>
    <source>
        <strain evidence="2 3">RY-1</strain>
    </source>
</reference>
<keyword evidence="1" id="KW-0732">Signal</keyword>
<comment type="caution">
    <text evidence="2">The sequence shown here is derived from an EMBL/GenBank/DDBJ whole genome shotgun (WGS) entry which is preliminary data.</text>
</comment>
<evidence type="ECO:0000256" key="1">
    <source>
        <dbReference type="SAM" id="SignalP"/>
    </source>
</evidence>
<gene>
    <name evidence="2" type="ORF">L0U88_17990</name>
</gene>
<dbReference type="EMBL" id="JAKEVY010000005">
    <property type="protein sequence ID" value="MCF1716538.1"/>
    <property type="molecule type" value="Genomic_DNA"/>
</dbReference>